<accession>W9XXM8</accession>
<evidence type="ECO:0008006" key="9">
    <source>
        <dbReference type="Google" id="ProtNLM"/>
    </source>
</evidence>
<feature type="region of interest" description="Disordered" evidence="5">
    <location>
        <begin position="67"/>
        <end position="91"/>
    </location>
</feature>
<feature type="compositionally biased region" description="Polar residues" evidence="5">
    <location>
        <begin position="369"/>
        <end position="385"/>
    </location>
</feature>
<feature type="region of interest" description="Disordered" evidence="5">
    <location>
        <begin position="1"/>
        <end position="24"/>
    </location>
</feature>
<keyword evidence="2 6" id="KW-0812">Transmembrane</keyword>
<dbReference type="HOGENOM" id="CLU_042190_1_0_1"/>
<protein>
    <recommendedName>
        <fullName evidence="9">Mid2 domain-containing protein</fullName>
    </recommendedName>
</protein>
<keyword evidence="4 6" id="KW-0472">Membrane</keyword>
<dbReference type="STRING" id="1182541.W9XXM8"/>
<evidence type="ECO:0000313" key="8">
    <source>
        <dbReference type="Proteomes" id="UP000019484"/>
    </source>
</evidence>
<dbReference type="PANTHER" id="PTHR15549">
    <property type="entry name" value="PAIRED IMMUNOGLOBULIN-LIKE TYPE 2 RECEPTOR"/>
    <property type="match status" value="1"/>
</dbReference>
<evidence type="ECO:0000256" key="1">
    <source>
        <dbReference type="ARBA" id="ARBA00004167"/>
    </source>
</evidence>
<evidence type="ECO:0000256" key="4">
    <source>
        <dbReference type="ARBA" id="ARBA00023136"/>
    </source>
</evidence>
<organism evidence="7 8">
    <name type="scientific">Capronia coronata CBS 617.96</name>
    <dbReference type="NCBI Taxonomy" id="1182541"/>
    <lineage>
        <taxon>Eukaryota</taxon>
        <taxon>Fungi</taxon>
        <taxon>Dikarya</taxon>
        <taxon>Ascomycota</taxon>
        <taxon>Pezizomycotina</taxon>
        <taxon>Eurotiomycetes</taxon>
        <taxon>Chaetothyriomycetidae</taxon>
        <taxon>Chaetothyriales</taxon>
        <taxon>Herpotrichiellaceae</taxon>
        <taxon>Capronia</taxon>
    </lineage>
</organism>
<evidence type="ECO:0000256" key="3">
    <source>
        <dbReference type="ARBA" id="ARBA00022989"/>
    </source>
</evidence>
<proteinExistence type="predicted"/>
<dbReference type="OrthoDB" id="5411678at2759"/>
<reference evidence="7 8" key="1">
    <citation type="submission" date="2013-03" db="EMBL/GenBank/DDBJ databases">
        <title>The Genome Sequence of Capronia coronata CBS 617.96.</title>
        <authorList>
            <consortium name="The Broad Institute Genomics Platform"/>
            <person name="Cuomo C."/>
            <person name="de Hoog S."/>
            <person name="Gorbushina A."/>
            <person name="Walker B."/>
            <person name="Young S.K."/>
            <person name="Zeng Q."/>
            <person name="Gargeya S."/>
            <person name="Fitzgerald M."/>
            <person name="Haas B."/>
            <person name="Abouelleil A."/>
            <person name="Allen A.W."/>
            <person name="Alvarado L."/>
            <person name="Arachchi H.M."/>
            <person name="Berlin A.M."/>
            <person name="Chapman S.B."/>
            <person name="Gainer-Dewar J."/>
            <person name="Goldberg J."/>
            <person name="Griggs A."/>
            <person name="Gujja S."/>
            <person name="Hansen M."/>
            <person name="Howarth C."/>
            <person name="Imamovic A."/>
            <person name="Ireland A."/>
            <person name="Larimer J."/>
            <person name="McCowan C."/>
            <person name="Murphy C."/>
            <person name="Pearson M."/>
            <person name="Poon T.W."/>
            <person name="Priest M."/>
            <person name="Roberts A."/>
            <person name="Saif S."/>
            <person name="Shea T."/>
            <person name="Sisk P."/>
            <person name="Sykes S."/>
            <person name="Wortman J."/>
            <person name="Nusbaum C."/>
            <person name="Birren B."/>
        </authorList>
    </citation>
    <scope>NUCLEOTIDE SEQUENCE [LARGE SCALE GENOMIC DNA]</scope>
    <source>
        <strain evidence="7 8">CBS 617.96</strain>
    </source>
</reference>
<evidence type="ECO:0000256" key="5">
    <source>
        <dbReference type="SAM" id="MobiDB-lite"/>
    </source>
</evidence>
<keyword evidence="8" id="KW-1185">Reference proteome</keyword>
<feature type="compositionally biased region" description="Low complexity" evidence="5">
    <location>
        <begin position="67"/>
        <end position="85"/>
    </location>
</feature>
<dbReference type="Proteomes" id="UP000019484">
    <property type="component" value="Unassembled WGS sequence"/>
</dbReference>
<feature type="region of interest" description="Disordered" evidence="5">
    <location>
        <begin position="243"/>
        <end position="338"/>
    </location>
</feature>
<dbReference type="eggNOG" id="ENOG502S35T">
    <property type="taxonomic scope" value="Eukaryota"/>
</dbReference>
<feature type="transmembrane region" description="Helical" evidence="6">
    <location>
        <begin position="202"/>
        <end position="224"/>
    </location>
</feature>
<dbReference type="RefSeq" id="XP_007727241.1">
    <property type="nucleotide sequence ID" value="XM_007729051.1"/>
</dbReference>
<feature type="compositionally biased region" description="Polar residues" evidence="5">
    <location>
        <begin position="281"/>
        <end position="293"/>
    </location>
</feature>
<dbReference type="EMBL" id="AMWN01000007">
    <property type="protein sequence ID" value="EXJ82120.1"/>
    <property type="molecule type" value="Genomic_DNA"/>
</dbReference>
<feature type="region of interest" description="Disordered" evidence="5">
    <location>
        <begin position="353"/>
        <end position="385"/>
    </location>
</feature>
<dbReference type="GO" id="GO:0016020">
    <property type="term" value="C:membrane"/>
    <property type="evidence" value="ECO:0007669"/>
    <property type="project" value="UniProtKB-SubCell"/>
</dbReference>
<name>W9XXM8_9EURO</name>
<comment type="caution">
    <text evidence="7">The sequence shown here is derived from an EMBL/GenBank/DDBJ whole genome shotgun (WGS) entry which is preliminary data.</text>
</comment>
<feature type="compositionally biased region" description="Polar residues" evidence="5">
    <location>
        <begin position="304"/>
        <end position="321"/>
    </location>
</feature>
<dbReference type="AlphaFoldDB" id="W9XXM8"/>
<dbReference type="GO" id="GO:0071944">
    <property type="term" value="C:cell periphery"/>
    <property type="evidence" value="ECO:0007669"/>
    <property type="project" value="UniProtKB-ARBA"/>
</dbReference>
<evidence type="ECO:0000313" key="7">
    <source>
        <dbReference type="EMBL" id="EXJ82120.1"/>
    </source>
</evidence>
<sequence>MSDTAPAATTAAPTATPTATDTYTGAATDTFTDAATDTFTGTATDTATSTASDGSVLTTVITTTSTSLTTSPTTTYTVTESSTSTPDTFIPETSSAPISTSVASISVPPSTTFVETTPTPTSSPPVVAVTATVTETPSSTGGTQTPSVVIVTSTYSPDPTTQQTSTVSSVFTTSSASATPSALSASGSSSGSSKGLSSGAKIAIAVIIPIAVIAAAFLIGFFFWRKRKARKDAEELRKNEMAEYGFNPNSDPTLVPGVGAYTDNQSEPHDDTSGYRGWGATPSNRKASTTLGSNGRPAAGPALSESSSQPGGYAYQTSPNGASDHYSADPLMNGHPEAGDGVAALGAVGAAGGLNRNRSGTADIRRGPSNASSAYSTGHQSEASLETHNIPVPYYQEEVPYNIYNDHVPSDGPYGDGSYGGAGGQPVIRDVQARRNTRIERAPTFPQTQGGIAQNF</sequence>
<gene>
    <name evidence="7" type="ORF">A1O1_08189</name>
</gene>
<dbReference type="PANTHER" id="PTHR15549:SF30">
    <property type="entry name" value="MID2 DOMAIN-CONTAINING PROTEIN"/>
    <property type="match status" value="1"/>
</dbReference>
<evidence type="ECO:0000256" key="2">
    <source>
        <dbReference type="ARBA" id="ARBA00022692"/>
    </source>
</evidence>
<dbReference type="InterPro" id="IPR051694">
    <property type="entry name" value="Immunoregulatory_rcpt-like"/>
</dbReference>
<evidence type="ECO:0000256" key="6">
    <source>
        <dbReference type="SAM" id="Phobius"/>
    </source>
</evidence>
<dbReference type="GeneID" id="19163040"/>
<keyword evidence="3 6" id="KW-1133">Transmembrane helix</keyword>
<comment type="subcellular location">
    <subcellularLocation>
        <location evidence="1">Membrane</location>
        <topology evidence="1">Single-pass membrane protein</topology>
    </subcellularLocation>
</comment>